<dbReference type="KEGG" id="afj:AFERRID_26380"/>
<dbReference type="InterPro" id="IPR000836">
    <property type="entry name" value="PRTase_dom"/>
</dbReference>
<feature type="compositionally biased region" description="Basic and acidic residues" evidence="1">
    <location>
        <begin position="735"/>
        <end position="750"/>
    </location>
</feature>
<evidence type="ECO:0000259" key="2">
    <source>
        <dbReference type="Pfam" id="PF18821"/>
    </source>
</evidence>
<feature type="region of interest" description="Disordered" evidence="1">
    <location>
        <begin position="714"/>
        <end position="750"/>
    </location>
</feature>
<proteinExistence type="predicted"/>
<dbReference type="AlphaFoldDB" id="A0A2Z6IKY8"/>
<evidence type="ECO:0000313" key="3">
    <source>
        <dbReference type="EMBL" id="BBF66420.1"/>
    </source>
</evidence>
<feature type="region of interest" description="Disordered" evidence="1">
    <location>
        <begin position="247"/>
        <end position="285"/>
    </location>
</feature>
<protein>
    <recommendedName>
        <fullName evidence="2">Large polyvalent protein-associated domain-containing protein</fullName>
    </recommendedName>
</protein>
<dbReference type="InterPro" id="IPR040677">
    <property type="entry name" value="LPD7"/>
</dbReference>
<dbReference type="Gene3D" id="3.40.50.2020">
    <property type="match status" value="1"/>
</dbReference>
<dbReference type="CDD" id="cd06223">
    <property type="entry name" value="PRTases_typeI"/>
    <property type="match status" value="1"/>
</dbReference>
<evidence type="ECO:0000313" key="4">
    <source>
        <dbReference type="Proteomes" id="UP000280188"/>
    </source>
</evidence>
<name>A0A2Z6IKY8_ACIFI</name>
<reference evidence="3 4" key="1">
    <citation type="journal article" date="2018" name="Microbiol. Resour. Announc.">
        <title>Complete Genome Sequence of Acidithiobacillus ferridurans JCM 18981.</title>
        <authorList>
            <person name="Miyauchi T."/>
            <person name="Kouzuma A."/>
            <person name="Abe T."/>
            <person name="Watanabe K."/>
        </authorList>
    </citation>
    <scope>NUCLEOTIDE SEQUENCE [LARGE SCALE GENOMIC DNA]</scope>
    <source>
        <strain evidence="4">ATCC 33020 / DSM 29468 / JCM 18981 / 11Fe</strain>
    </source>
</reference>
<dbReference type="RefSeq" id="WP_226832915.1">
    <property type="nucleotide sequence ID" value="NZ_AP018795.1"/>
</dbReference>
<keyword evidence="4" id="KW-1185">Reference proteome</keyword>
<dbReference type="EMBL" id="AP018795">
    <property type="protein sequence ID" value="BBF66420.1"/>
    <property type="molecule type" value="Genomic_DNA"/>
</dbReference>
<sequence length="750" mass="82389">MQDDLTRAPRFLWGDFPDVLRNGNLGELKQQPEYMAAKSGESEAALNLASRIIRTDFVEAVARLGASHPKPVLLPVLAVESVGRNKIPQMLAETLSARLGWRTESGIVQISRAMHTDSGADHRLVSHSFFDGKIDPDAGYILIDDTLTMGGTLADFRGFIMSRGGQVMGAAVAVAHEGALHLPIRDKMLQDIFAKYGKDIVQEFSHEEFGYGIECLTQGEAGDVRKAISLDALRDRLTAARDARFQRMGEERVAPSDGKNLSELEEPTEPPLDHPNLHPPPDALNRNDSLVEIISRGGHVMAAQLDHLLSYGPMDVVASNEEKNPGLHIVNVDAESRAFIPQNDPLHQEIRNIVAKNPHSLGFAANLINARLEQDGRWQGPEREAEGLSFSPSLNPEREMHEIETFPAQNVDLPDGLKAALNPRVELRPVVLREGSRMAPKTMEQGDKLVGYVVNGKTDPLPGTVYGEDNLFPGKQQQFGLDDLDNARLAAQAIAQGTAINFDTLEAGFKERTGYNFEDRYFSVSEDRQKHLEQWGTQKTQHMERQMGGVDIGEPAITTPAKEAEVAPAIGAEKTPDPVTQKTGPEVDPLVVWPKVKPEPELLPLAQPTQEVSKPQFERKTPPEVLFANPKGKPYVLDHGDKVTVTNRAMLGLGSEAAAKRQKAVEVGLMTAVDRFGEPVRFHGSRAFMEETVKVAMERGIKLEPGSPMAKEIYERAAREHGNQLGPSKAAPYRAPEKKREVGKDKGLGL</sequence>
<evidence type="ECO:0000256" key="1">
    <source>
        <dbReference type="SAM" id="MobiDB-lite"/>
    </source>
</evidence>
<gene>
    <name evidence="3" type="ORF">AFERRID_26380</name>
</gene>
<feature type="domain" description="Large polyvalent protein-associated" evidence="2">
    <location>
        <begin position="627"/>
        <end position="706"/>
    </location>
</feature>
<organism evidence="3 4">
    <name type="scientific">Acidithiobacillus ferridurans</name>
    <dbReference type="NCBI Taxonomy" id="1232575"/>
    <lineage>
        <taxon>Bacteria</taxon>
        <taxon>Pseudomonadati</taxon>
        <taxon>Pseudomonadota</taxon>
        <taxon>Acidithiobacillia</taxon>
        <taxon>Acidithiobacillales</taxon>
        <taxon>Acidithiobacillaceae</taxon>
        <taxon>Acidithiobacillus</taxon>
    </lineage>
</organism>
<dbReference type="Pfam" id="PF18821">
    <property type="entry name" value="LPD7"/>
    <property type="match status" value="1"/>
</dbReference>
<dbReference type="SUPFAM" id="SSF53271">
    <property type="entry name" value="PRTase-like"/>
    <property type="match status" value="1"/>
</dbReference>
<dbReference type="InterPro" id="IPR029057">
    <property type="entry name" value="PRTase-like"/>
</dbReference>
<accession>A0A2Z6IKY8</accession>
<dbReference type="Proteomes" id="UP000280188">
    <property type="component" value="Chromosome"/>
</dbReference>